<protein>
    <submittedName>
        <fullName evidence="3">IST1-like protein</fullName>
    </submittedName>
</protein>
<dbReference type="Gene3D" id="1.20.1260.60">
    <property type="entry name" value="Vacuolar protein sorting-associated protein Ist1"/>
    <property type="match status" value="1"/>
</dbReference>
<evidence type="ECO:0000256" key="2">
    <source>
        <dbReference type="SAM" id="MobiDB-lite"/>
    </source>
</evidence>
<sequence>MTLARKFVVVPCKKVAKLFRTGFNSSKCKTVARLATSRIKLLRNKREAQIKQMRRDVALLLQSGQDDTARIRVEHVIREQNIMAANEIIELFCELIVVRLSIISKQRQCPADLKEGISSLIFAAPRCSDIPELLQIRSIFEKKYGKDFVSAATDLRPDCGVNRTLIEKLSVRTPTGQVKLKIMKEIAKEFQIEWDTTESEQELLKTPEERIEGPRTFVSAASMPVKSASSLQGSEPNSSHNRSSNDGESCISHFKDMASAAQAAADSAEKAVAAAQAAAYLANQSCFHTTQPACFNTKVNSFSSSIDPSVVKTVQDLQNTTHSQSNAANMIYGSQSSGRSQYMRDEETTPPTNGRENSRRHNYNVPRRDSDIKFDDSDGVESDTDEEIALETRSGGIHPPPPNRPPPPVPSFGVDRSEERTATDNSRPYKQNLGSRVHPKLPDYDSLSARFEALKFHKS</sequence>
<evidence type="ECO:0000313" key="3">
    <source>
        <dbReference type="EMBL" id="RWR90618.1"/>
    </source>
</evidence>
<dbReference type="EMBL" id="QPKB01000008">
    <property type="protein sequence ID" value="RWR90618.1"/>
    <property type="molecule type" value="Genomic_DNA"/>
</dbReference>
<dbReference type="InterPro" id="IPR042277">
    <property type="entry name" value="IST1-like"/>
</dbReference>
<dbReference type="Proteomes" id="UP000283530">
    <property type="component" value="Unassembled WGS sequence"/>
</dbReference>
<feature type="compositionally biased region" description="Polar residues" evidence="2">
    <location>
        <begin position="423"/>
        <end position="434"/>
    </location>
</feature>
<name>A0A443PIM5_9MAGN</name>
<dbReference type="FunFam" id="1.20.1260.60:FF:000003">
    <property type="entry name" value="IST1-like protein isoform A"/>
    <property type="match status" value="1"/>
</dbReference>
<reference evidence="3 4" key="1">
    <citation type="journal article" date="2019" name="Nat. Plants">
        <title>Stout camphor tree genome fills gaps in understanding of flowering plant genome evolution.</title>
        <authorList>
            <person name="Chaw S.M."/>
            <person name="Liu Y.C."/>
            <person name="Wu Y.W."/>
            <person name="Wang H.Y."/>
            <person name="Lin C.I."/>
            <person name="Wu C.S."/>
            <person name="Ke H.M."/>
            <person name="Chang L.Y."/>
            <person name="Hsu C.Y."/>
            <person name="Yang H.T."/>
            <person name="Sudianto E."/>
            <person name="Hsu M.H."/>
            <person name="Wu K.P."/>
            <person name="Wang L.N."/>
            <person name="Leebens-Mack J.H."/>
            <person name="Tsai I.J."/>
        </authorList>
    </citation>
    <scope>NUCLEOTIDE SEQUENCE [LARGE SCALE GENOMIC DNA]</scope>
    <source>
        <strain evidence="4">cv. Chaw 1501</strain>
        <tissue evidence="3">Young leaves</tissue>
    </source>
</reference>
<feature type="compositionally biased region" description="Polar residues" evidence="2">
    <location>
        <begin position="227"/>
        <end position="247"/>
    </location>
</feature>
<dbReference type="STRING" id="337451.A0A443PIM5"/>
<proteinExistence type="inferred from homology"/>
<dbReference type="OrthoDB" id="29853at2759"/>
<dbReference type="GO" id="GO:0015031">
    <property type="term" value="P:protein transport"/>
    <property type="evidence" value="ECO:0007669"/>
    <property type="project" value="InterPro"/>
</dbReference>
<feature type="compositionally biased region" description="Pro residues" evidence="2">
    <location>
        <begin position="398"/>
        <end position="410"/>
    </location>
</feature>
<comment type="similarity">
    <text evidence="1">Belongs to the IST1 family.</text>
</comment>
<dbReference type="AlphaFoldDB" id="A0A443PIM5"/>
<feature type="region of interest" description="Disordered" evidence="2">
    <location>
        <begin position="317"/>
        <end position="441"/>
    </location>
</feature>
<dbReference type="PANTHER" id="PTHR12161">
    <property type="entry name" value="IST1 FAMILY MEMBER"/>
    <property type="match status" value="1"/>
</dbReference>
<evidence type="ECO:0000256" key="1">
    <source>
        <dbReference type="ARBA" id="ARBA00005536"/>
    </source>
</evidence>
<feature type="compositionally biased region" description="Acidic residues" evidence="2">
    <location>
        <begin position="377"/>
        <end position="389"/>
    </location>
</feature>
<feature type="region of interest" description="Disordered" evidence="2">
    <location>
        <begin position="226"/>
        <end position="250"/>
    </location>
</feature>
<organism evidence="3 4">
    <name type="scientific">Cinnamomum micranthum f. kanehirae</name>
    <dbReference type="NCBI Taxonomy" id="337451"/>
    <lineage>
        <taxon>Eukaryota</taxon>
        <taxon>Viridiplantae</taxon>
        <taxon>Streptophyta</taxon>
        <taxon>Embryophyta</taxon>
        <taxon>Tracheophyta</taxon>
        <taxon>Spermatophyta</taxon>
        <taxon>Magnoliopsida</taxon>
        <taxon>Magnoliidae</taxon>
        <taxon>Laurales</taxon>
        <taxon>Lauraceae</taxon>
        <taxon>Cinnamomum</taxon>
    </lineage>
</organism>
<gene>
    <name evidence="3" type="ORF">CKAN_01972000</name>
</gene>
<evidence type="ECO:0000313" key="4">
    <source>
        <dbReference type="Proteomes" id="UP000283530"/>
    </source>
</evidence>
<feature type="compositionally biased region" description="Polar residues" evidence="2">
    <location>
        <begin position="317"/>
        <end position="340"/>
    </location>
</feature>
<dbReference type="PANTHER" id="PTHR12161:SF55">
    <property type="entry name" value="REGULATOR OF VPS4 ACTIVITY IN THE MVB PATHWAY PROTEIN"/>
    <property type="match status" value="1"/>
</dbReference>
<feature type="compositionally biased region" description="Basic and acidic residues" evidence="2">
    <location>
        <begin position="366"/>
        <end position="376"/>
    </location>
</feature>
<dbReference type="InterPro" id="IPR005061">
    <property type="entry name" value="Ist1"/>
</dbReference>
<accession>A0A443PIM5</accession>
<comment type="caution">
    <text evidence="3">The sequence shown here is derived from an EMBL/GenBank/DDBJ whole genome shotgun (WGS) entry which is preliminary data.</text>
</comment>
<dbReference type="Pfam" id="PF03398">
    <property type="entry name" value="Ist1"/>
    <property type="match status" value="1"/>
</dbReference>
<keyword evidence="4" id="KW-1185">Reference proteome</keyword>